<evidence type="ECO:0000313" key="6">
    <source>
        <dbReference type="Proteomes" id="UP000650524"/>
    </source>
</evidence>
<dbReference type="InterPro" id="IPR036594">
    <property type="entry name" value="Meth_synthase_dom"/>
</dbReference>
<keyword evidence="2" id="KW-0170">Cobalt</keyword>
<dbReference type="EMBL" id="JACNJD010000293">
    <property type="protein sequence ID" value="MBC8178611.1"/>
    <property type="molecule type" value="Genomic_DNA"/>
</dbReference>
<evidence type="ECO:0000259" key="3">
    <source>
        <dbReference type="PROSITE" id="PS51332"/>
    </source>
</evidence>
<dbReference type="AlphaFoldDB" id="A0A8J6TA13"/>
<protein>
    <submittedName>
        <fullName evidence="5">Cobalamin B12-binding domain-containing protein</fullName>
    </submittedName>
</protein>
<dbReference type="PANTHER" id="PTHR45833:SF1">
    <property type="entry name" value="METHIONINE SYNTHASE"/>
    <property type="match status" value="1"/>
</dbReference>
<dbReference type="SUPFAM" id="SSF52242">
    <property type="entry name" value="Cobalamin (vitamin B12)-binding domain"/>
    <property type="match status" value="1"/>
</dbReference>
<dbReference type="Pfam" id="PF02310">
    <property type="entry name" value="B12-binding"/>
    <property type="match status" value="1"/>
</dbReference>
<dbReference type="Proteomes" id="UP000650524">
    <property type="component" value="Unassembled WGS sequence"/>
</dbReference>
<dbReference type="PROSITE" id="PS51332">
    <property type="entry name" value="B12_BINDING"/>
    <property type="match status" value="1"/>
</dbReference>
<dbReference type="PROSITE" id="PS51337">
    <property type="entry name" value="B12_BINDING_NTER"/>
    <property type="match status" value="1"/>
</dbReference>
<dbReference type="Gene3D" id="1.10.1240.10">
    <property type="entry name" value="Methionine synthase domain"/>
    <property type="match status" value="1"/>
</dbReference>
<sequence length="212" mass="23267">MEEELKRAFLGMKRQEAIDLVKAALESNTDPLMILGVCREAMEEVGERFETGEFFLSELIHSAEVFKQVSAILEPALISRRAPETSGSVVFGTPKGDIHDLGKNIVVTMMRAQGFLVHDVGVDVPPEKLVEEVQRTGTNILALSALITPAFVSMKKAVSLLKEKGLREKTFVIIGGGVTTDLARKEVGADAQTLDPTKAIRLCRQYLERTTL</sequence>
<dbReference type="GO" id="GO:0005829">
    <property type="term" value="C:cytosol"/>
    <property type="evidence" value="ECO:0007669"/>
    <property type="project" value="TreeGrafter"/>
</dbReference>
<evidence type="ECO:0000256" key="2">
    <source>
        <dbReference type="ARBA" id="ARBA00023285"/>
    </source>
</evidence>
<evidence type="ECO:0000313" key="5">
    <source>
        <dbReference type="EMBL" id="MBC8178611.1"/>
    </source>
</evidence>
<reference evidence="5 6" key="1">
    <citation type="submission" date="2020-08" db="EMBL/GenBank/DDBJ databases">
        <title>Bridging the membrane lipid divide: bacteria of the FCB group superphylum have the potential to synthesize archaeal ether lipids.</title>
        <authorList>
            <person name="Villanueva L."/>
            <person name="Von Meijenfeldt F.A.B."/>
            <person name="Westbye A.B."/>
            <person name="Yadav S."/>
            <person name="Hopmans E.C."/>
            <person name="Dutilh B.E."/>
            <person name="Sinninghe Damste J.S."/>
        </authorList>
    </citation>
    <scope>NUCLEOTIDE SEQUENCE [LARGE SCALE GENOMIC DNA]</scope>
    <source>
        <strain evidence="5">NIOZ-UU27</strain>
    </source>
</reference>
<evidence type="ECO:0000259" key="4">
    <source>
        <dbReference type="PROSITE" id="PS51337"/>
    </source>
</evidence>
<dbReference type="GO" id="GO:0046872">
    <property type="term" value="F:metal ion binding"/>
    <property type="evidence" value="ECO:0007669"/>
    <property type="project" value="UniProtKB-KW"/>
</dbReference>
<dbReference type="SMART" id="SM01018">
    <property type="entry name" value="B12-binding_2"/>
    <property type="match status" value="1"/>
</dbReference>
<dbReference type="SUPFAM" id="SSF47644">
    <property type="entry name" value="Methionine synthase domain"/>
    <property type="match status" value="1"/>
</dbReference>
<dbReference type="GO" id="GO:0050667">
    <property type="term" value="P:homocysteine metabolic process"/>
    <property type="evidence" value="ECO:0007669"/>
    <property type="project" value="TreeGrafter"/>
</dbReference>
<dbReference type="GO" id="GO:0046653">
    <property type="term" value="P:tetrahydrofolate metabolic process"/>
    <property type="evidence" value="ECO:0007669"/>
    <property type="project" value="TreeGrafter"/>
</dbReference>
<dbReference type="InterPro" id="IPR003759">
    <property type="entry name" value="Cbl-bd_cap"/>
</dbReference>
<comment type="caution">
    <text evidence="5">The sequence shown here is derived from an EMBL/GenBank/DDBJ whole genome shotgun (WGS) entry which is preliminary data.</text>
</comment>
<dbReference type="InterPro" id="IPR036724">
    <property type="entry name" value="Cobalamin-bd_sf"/>
</dbReference>
<dbReference type="InterPro" id="IPR006158">
    <property type="entry name" value="Cobalamin-bd"/>
</dbReference>
<proteinExistence type="predicted"/>
<accession>A0A8J6TA13</accession>
<gene>
    <name evidence="5" type="ORF">H8E19_14495</name>
</gene>
<dbReference type="PANTHER" id="PTHR45833">
    <property type="entry name" value="METHIONINE SYNTHASE"/>
    <property type="match status" value="1"/>
</dbReference>
<organism evidence="5 6">
    <name type="scientific">Candidatus Desulfacyla euxinica</name>
    <dbReference type="NCBI Taxonomy" id="2841693"/>
    <lineage>
        <taxon>Bacteria</taxon>
        <taxon>Deltaproteobacteria</taxon>
        <taxon>Candidatus Desulfacyla</taxon>
    </lineage>
</organism>
<feature type="domain" description="B12-binding" evidence="3">
    <location>
        <begin position="86"/>
        <end position="212"/>
    </location>
</feature>
<evidence type="ECO:0000256" key="1">
    <source>
        <dbReference type="ARBA" id="ARBA00022723"/>
    </source>
</evidence>
<dbReference type="GO" id="GO:0008705">
    <property type="term" value="F:methionine synthase activity"/>
    <property type="evidence" value="ECO:0007669"/>
    <property type="project" value="TreeGrafter"/>
</dbReference>
<dbReference type="Pfam" id="PF02607">
    <property type="entry name" value="B12-binding_2"/>
    <property type="match status" value="1"/>
</dbReference>
<dbReference type="Gene3D" id="3.40.50.280">
    <property type="entry name" value="Cobalamin-binding domain"/>
    <property type="match status" value="1"/>
</dbReference>
<dbReference type="InterPro" id="IPR050554">
    <property type="entry name" value="Met_Synthase/Corrinoid"/>
</dbReference>
<dbReference type="GO" id="GO:0031419">
    <property type="term" value="F:cobalamin binding"/>
    <property type="evidence" value="ECO:0007669"/>
    <property type="project" value="InterPro"/>
</dbReference>
<name>A0A8J6TA13_9DELT</name>
<keyword evidence="1" id="KW-0479">Metal-binding</keyword>
<feature type="domain" description="B12-binding N-terminal" evidence="4">
    <location>
        <begin position="1"/>
        <end position="85"/>
    </location>
</feature>